<dbReference type="Gene3D" id="3.20.20.150">
    <property type="entry name" value="Divalent-metal-dependent TIM barrel enzymes"/>
    <property type="match status" value="1"/>
</dbReference>
<dbReference type="SUPFAM" id="SSF51658">
    <property type="entry name" value="Xylose isomerase-like"/>
    <property type="match status" value="1"/>
</dbReference>
<evidence type="ECO:0000313" key="2">
    <source>
        <dbReference type="EMBL" id="GAH31810.1"/>
    </source>
</evidence>
<dbReference type="Pfam" id="PF01261">
    <property type="entry name" value="AP_endonuc_2"/>
    <property type="match status" value="1"/>
</dbReference>
<accession>X1FH07</accession>
<organism evidence="2">
    <name type="scientific">marine sediment metagenome</name>
    <dbReference type="NCBI Taxonomy" id="412755"/>
    <lineage>
        <taxon>unclassified sequences</taxon>
        <taxon>metagenomes</taxon>
        <taxon>ecological metagenomes</taxon>
    </lineage>
</organism>
<proteinExistence type="predicted"/>
<feature type="non-terminal residue" evidence="2">
    <location>
        <position position="1"/>
    </location>
</feature>
<comment type="caution">
    <text evidence="2">The sequence shown here is derived from an EMBL/GenBank/DDBJ whole genome shotgun (WGS) entry which is preliminary data.</text>
</comment>
<reference evidence="2" key="1">
    <citation type="journal article" date="2014" name="Front. Microbiol.">
        <title>High frequency of phylogenetically diverse reductive dehalogenase-homologous genes in deep subseafloor sedimentary metagenomes.</title>
        <authorList>
            <person name="Kawai M."/>
            <person name="Futagami T."/>
            <person name="Toyoda A."/>
            <person name="Takaki Y."/>
            <person name="Nishi S."/>
            <person name="Hori S."/>
            <person name="Arai W."/>
            <person name="Tsubouchi T."/>
            <person name="Morono Y."/>
            <person name="Uchiyama I."/>
            <person name="Ito T."/>
            <person name="Fujiyama A."/>
            <person name="Inagaki F."/>
            <person name="Takami H."/>
        </authorList>
    </citation>
    <scope>NUCLEOTIDE SEQUENCE</scope>
    <source>
        <strain evidence="2">Expedition CK06-06</strain>
    </source>
</reference>
<protein>
    <recommendedName>
        <fullName evidence="1">Xylose isomerase-like TIM barrel domain-containing protein</fullName>
    </recommendedName>
</protein>
<evidence type="ECO:0000259" key="1">
    <source>
        <dbReference type="Pfam" id="PF01261"/>
    </source>
</evidence>
<dbReference type="InterPro" id="IPR036237">
    <property type="entry name" value="Xyl_isomerase-like_sf"/>
</dbReference>
<dbReference type="InterPro" id="IPR013022">
    <property type="entry name" value="Xyl_isomerase-like_TIM-brl"/>
</dbReference>
<sequence>EKKEKNGVFLWKPTWARLKEGFINWKEIMDALKTVGYKGYLSFEDFSDIPTEKKLAENIEYLKSLEYGRVSK</sequence>
<dbReference type="AlphaFoldDB" id="X1FH07"/>
<name>X1FH07_9ZZZZ</name>
<gene>
    <name evidence="2" type="ORF">S03H2_21700</name>
</gene>
<feature type="domain" description="Xylose isomerase-like TIM barrel" evidence="1">
    <location>
        <begin position="17"/>
        <end position="64"/>
    </location>
</feature>
<dbReference type="EMBL" id="BARU01011583">
    <property type="protein sequence ID" value="GAH31810.1"/>
    <property type="molecule type" value="Genomic_DNA"/>
</dbReference>